<evidence type="ECO:0000313" key="2">
    <source>
        <dbReference type="EMBL" id="PMD59251.1"/>
    </source>
</evidence>
<dbReference type="InParanoid" id="A0A2J6T8A3"/>
<proteinExistence type="predicted"/>
<dbReference type="AlphaFoldDB" id="A0A2J6T8A3"/>
<dbReference type="SUPFAM" id="SSF50370">
    <property type="entry name" value="Ricin B-like lectins"/>
    <property type="match status" value="1"/>
</dbReference>
<dbReference type="InterPro" id="IPR035992">
    <property type="entry name" value="Ricin_B-like_lectins"/>
</dbReference>
<name>A0A2J6T8A3_9HELO</name>
<dbReference type="InterPro" id="IPR000772">
    <property type="entry name" value="Ricin_B_lectin"/>
</dbReference>
<organism evidence="2 3">
    <name type="scientific">Hyaloscypha bicolor E</name>
    <dbReference type="NCBI Taxonomy" id="1095630"/>
    <lineage>
        <taxon>Eukaryota</taxon>
        <taxon>Fungi</taxon>
        <taxon>Dikarya</taxon>
        <taxon>Ascomycota</taxon>
        <taxon>Pezizomycotina</taxon>
        <taxon>Leotiomycetes</taxon>
        <taxon>Helotiales</taxon>
        <taxon>Hyaloscyphaceae</taxon>
        <taxon>Hyaloscypha</taxon>
        <taxon>Hyaloscypha bicolor</taxon>
    </lineage>
</organism>
<dbReference type="PROSITE" id="PS50231">
    <property type="entry name" value="RICIN_B_LECTIN"/>
    <property type="match status" value="1"/>
</dbReference>
<reference evidence="2 3" key="1">
    <citation type="submission" date="2016-04" db="EMBL/GenBank/DDBJ databases">
        <title>A degradative enzymes factory behind the ericoid mycorrhizal symbiosis.</title>
        <authorList>
            <consortium name="DOE Joint Genome Institute"/>
            <person name="Martino E."/>
            <person name="Morin E."/>
            <person name="Grelet G."/>
            <person name="Kuo A."/>
            <person name="Kohler A."/>
            <person name="Daghino S."/>
            <person name="Barry K."/>
            <person name="Choi C."/>
            <person name="Cichocki N."/>
            <person name="Clum A."/>
            <person name="Copeland A."/>
            <person name="Hainaut M."/>
            <person name="Haridas S."/>
            <person name="Labutti K."/>
            <person name="Lindquist E."/>
            <person name="Lipzen A."/>
            <person name="Khouja H.-R."/>
            <person name="Murat C."/>
            <person name="Ohm R."/>
            <person name="Olson A."/>
            <person name="Spatafora J."/>
            <person name="Veneault-Fourrey C."/>
            <person name="Henrissat B."/>
            <person name="Grigoriev I."/>
            <person name="Martin F."/>
            <person name="Perotto S."/>
        </authorList>
    </citation>
    <scope>NUCLEOTIDE SEQUENCE [LARGE SCALE GENOMIC DNA]</scope>
    <source>
        <strain evidence="2 3">E</strain>
    </source>
</reference>
<dbReference type="Gene3D" id="2.80.10.50">
    <property type="match status" value="1"/>
</dbReference>
<dbReference type="EMBL" id="KZ613817">
    <property type="protein sequence ID" value="PMD59251.1"/>
    <property type="molecule type" value="Genomic_DNA"/>
</dbReference>
<feature type="domain" description="Ricin B lectin" evidence="1">
    <location>
        <begin position="46"/>
        <end position="142"/>
    </location>
</feature>
<protein>
    <submittedName>
        <fullName evidence="2">Carbohydrate-binding module family 13 protein</fullName>
    </submittedName>
</protein>
<evidence type="ECO:0000313" key="3">
    <source>
        <dbReference type="Proteomes" id="UP000235371"/>
    </source>
</evidence>
<sequence>MSTYKGPGTYYIINAATQTALDLYLGGSAAGTAISGWEASFDSNTHQIWLIADVGRGQVLILNQGTGTFVTSPQDLQPTSNPTPATLASVKGDPGTPSELYRRWIVQPQSDGNVAFSSVAYPTKVLDLDNGGKANGTPVLAWGDHQGSNQRWQLVPYFG</sequence>
<gene>
    <name evidence="2" type="ORF">K444DRAFT_630863</name>
</gene>
<dbReference type="RefSeq" id="XP_024736155.1">
    <property type="nucleotide sequence ID" value="XM_024883271.1"/>
</dbReference>
<accession>A0A2J6T8A3</accession>
<dbReference type="GeneID" id="36591348"/>
<dbReference type="OrthoDB" id="2131701at2759"/>
<dbReference type="Pfam" id="PF14200">
    <property type="entry name" value="RicinB_lectin_2"/>
    <property type="match status" value="1"/>
</dbReference>
<dbReference type="Proteomes" id="UP000235371">
    <property type="component" value="Unassembled WGS sequence"/>
</dbReference>
<evidence type="ECO:0000259" key="1">
    <source>
        <dbReference type="Pfam" id="PF14200"/>
    </source>
</evidence>
<keyword evidence="3" id="KW-1185">Reference proteome</keyword>